<reference evidence="4 5" key="1">
    <citation type="journal article" date="2022" name="Nat. Ecol. Evol.">
        <title>A masculinizing supergene underlies an exaggerated male reproductive morph in a spider.</title>
        <authorList>
            <person name="Hendrickx F."/>
            <person name="De Corte Z."/>
            <person name="Sonet G."/>
            <person name="Van Belleghem S.M."/>
            <person name="Kostlbacher S."/>
            <person name="Vangestel C."/>
        </authorList>
    </citation>
    <scope>NUCLEOTIDE SEQUENCE [LARGE SCALE GENOMIC DNA]</scope>
    <source>
        <strain evidence="4">W744_W776</strain>
    </source>
</reference>
<feature type="compositionally biased region" description="Low complexity" evidence="2">
    <location>
        <begin position="181"/>
        <end position="212"/>
    </location>
</feature>
<keyword evidence="1" id="KW-0945">Host-virus interaction</keyword>
<evidence type="ECO:0000256" key="3">
    <source>
        <dbReference type="SAM" id="SignalP"/>
    </source>
</evidence>
<feature type="compositionally biased region" description="Low complexity" evidence="2">
    <location>
        <begin position="84"/>
        <end position="103"/>
    </location>
</feature>
<dbReference type="PANTHER" id="PTHR13037">
    <property type="entry name" value="FORMIN"/>
    <property type="match status" value="1"/>
</dbReference>
<dbReference type="PRINTS" id="PR01217">
    <property type="entry name" value="PRICHEXTENSN"/>
</dbReference>
<dbReference type="PANTHER" id="PTHR13037:SF24">
    <property type="entry name" value="POLYCOMB PROTEIN PCL-RELATED"/>
    <property type="match status" value="1"/>
</dbReference>
<feature type="region of interest" description="Disordered" evidence="2">
    <location>
        <begin position="181"/>
        <end position="252"/>
    </location>
</feature>
<feature type="chain" id="PRO_5043473550" evidence="3">
    <location>
        <begin position="20"/>
        <end position="778"/>
    </location>
</feature>
<protein>
    <submittedName>
        <fullName evidence="4">Uncharacterized protein</fullName>
    </submittedName>
</protein>
<keyword evidence="5" id="KW-1185">Reference proteome</keyword>
<evidence type="ECO:0000256" key="1">
    <source>
        <dbReference type="ARBA" id="ARBA00022581"/>
    </source>
</evidence>
<feature type="compositionally biased region" description="Basic residues" evidence="2">
    <location>
        <begin position="45"/>
        <end position="62"/>
    </location>
</feature>
<organism evidence="4 5">
    <name type="scientific">Oedothorax gibbosus</name>
    <dbReference type="NCBI Taxonomy" id="931172"/>
    <lineage>
        <taxon>Eukaryota</taxon>
        <taxon>Metazoa</taxon>
        <taxon>Ecdysozoa</taxon>
        <taxon>Arthropoda</taxon>
        <taxon>Chelicerata</taxon>
        <taxon>Arachnida</taxon>
        <taxon>Araneae</taxon>
        <taxon>Araneomorphae</taxon>
        <taxon>Entelegynae</taxon>
        <taxon>Araneoidea</taxon>
        <taxon>Linyphiidae</taxon>
        <taxon>Erigoninae</taxon>
        <taxon>Oedothorax</taxon>
    </lineage>
</organism>
<evidence type="ECO:0000256" key="2">
    <source>
        <dbReference type="SAM" id="MobiDB-lite"/>
    </source>
</evidence>
<dbReference type="Proteomes" id="UP000827092">
    <property type="component" value="Unassembled WGS sequence"/>
</dbReference>
<keyword evidence="3" id="KW-0732">Signal</keyword>
<feature type="signal peptide" evidence="3">
    <location>
        <begin position="1"/>
        <end position="19"/>
    </location>
</feature>
<dbReference type="AlphaFoldDB" id="A0AAV6V5Z1"/>
<accession>A0AAV6V5Z1</accession>
<proteinExistence type="predicted"/>
<evidence type="ECO:0000313" key="4">
    <source>
        <dbReference type="EMBL" id="KAG8191706.1"/>
    </source>
</evidence>
<sequence length="778" mass="82766">MAFLRAHVIFIGLLAYVVAVLNADGDHHSPVRHTYRITSAPNVHRHTRKVPGQRIKHVRRHERTNPDIIELSEFGDNYGASYNSDSGDSGSIPSIPEPTSEPATPAPATPAAETPAPATPAPATPAPETPAPATPAPATPAPGDSSYSSDSSYAEEDYSLLTGSSNSSEYISSFSSGDYSYSSGSSYTATPASGDDSSYSYGSSYTENSSGEIHPSDAGLIPPTPPKATPAPETPAPATPAPEKSSEDACPLPPPVEGFSASLYTAIVVSVDPKILDQELSGGEAAMKLYKVIKEISEEFGLCNGEMIAFSGARGLTNVKKITLLDFVKMASVAVGNTLYNNGVMSCSNDVSLALNQFRNMKKALKDRDPSTFESNVYSFIKGAADLYHSLGLDLGDAGQQVSDTFSQLYVAVGDDKCKANAEKSTDGSCPLPAPVEGFSASFYTANVVTVDPKILDQELSGGEVALLLYKVLKEVLEEFGICNAEMVAFSASRGLANVKKITLIDVFKKASVAIGNALYNNGVMSCSNDVSLALNEFRNTKKALKDRDPKTFENNLYSFVKGTTDLYHSLGLDLEDVSQQTADGFSQLYVAVGDDKCKAKASSCPLPAPVEGFLASLYTAYVVTVDPKILDQELSGGEVALLLYKIVKEYLEGKGVCNAEMIAFSAARGPANVKKITLRDFLKTAWVAIGNTLYNNGVMSCNNDVSLALKQFRNQKEALKGRDPSTFENNLYSYVKGTIDLQQQLGLDLGVIGQQVADTFSQHYVAVGGDECKAKAG</sequence>
<gene>
    <name evidence="4" type="ORF">JTE90_008771</name>
</gene>
<name>A0AAV6V5Z1_9ARAC</name>
<feature type="compositionally biased region" description="Low complexity" evidence="2">
    <location>
        <begin position="141"/>
        <end position="152"/>
    </location>
</feature>
<dbReference type="EMBL" id="JAFNEN010000153">
    <property type="protein sequence ID" value="KAG8191706.1"/>
    <property type="molecule type" value="Genomic_DNA"/>
</dbReference>
<comment type="caution">
    <text evidence="4">The sequence shown here is derived from an EMBL/GenBank/DDBJ whole genome shotgun (WGS) entry which is preliminary data.</text>
</comment>
<feature type="compositionally biased region" description="Pro residues" evidence="2">
    <location>
        <begin position="222"/>
        <end position="240"/>
    </location>
</feature>
<feature type="compositionally biased region" description="Pro residues" evidence="2">
    <location>
        <begin position="117"/>
        <end position="140"/>
    </location>
</feature>
<feature type="region of interest" description="Disordered" evidence="2">
    <location>
        <begin position="45"/>
        <end position="165"/>
    </location>
</feature>
<evidence type="ECO:0000313" key="5">
    <source>
        <dbReference type="Proteomes" id="UP000827092"/>
    </source>
</evidence>